<dbReference type="GO" id="GO:0003724">
    <property type="term" value="F:RNA helicase activity"/>
    <property type="evidence" value="ECO:0007669"/>
    <property type="project" value="UniProtKB-EC"/>
</dbReference>
<dbReference type="FunFam" id="3.40.50.300:FF:000849">
    <property type="entry name" value="ATP-dependent RNA helicase DBP5"/>
    <property type="match status" value="1"/>
</dbReference>
<dbReference type="SMART" id="SM00487">
    <property type="entry name" value="DEXDc"/>
    <property type="match status" value="1"/>
</dbReference>
<keyword evidence="2" id="KW-0547">Nucleotide-binding</keyword>
<dbReference type="InterPro" id="IPR014014">
    <property type="entry name" value="RNA_helicase_DEAD_Q_motif"/>
</dbReference>
<feature type="region of interest" description="Disordered" evidence="10">
    <location>
        <begin position="884"/>
        <end position="917"/>
    </location>
</feature>
<feature type="compositionally biased region" description="Basic and acidic residues" evidence="10">
    <location>
        <begin position="346"/>
        <end position="355"/>
    </location>
</feature>
<dbReference type="Gene3D" id="3.40.50.300">
    <property type="entry name" value="P-loop containing nucleotide triphosphate hydrolases"/>
    <property type="match status" value="2"/>
</dbReference>
<keyword evidence="6" id="KW-0694">RNA-binding</keyword>
<dbReference type="CDD" id="cd18787">
    <property type="entry name" value="SF2_C_DEAD"/>
    <property type="match status" value="1"/>
</dbReference>
<organism evidence="15 17">
    <name type="scientific">Mycena citricolor</name>
    <dbReference type="NCBI Taxonomy" id="2018698"/>
    <lineage>
        <taxon>Eukaryota</taxon>
        <taxon>Fungi</taxon>
        <taxon>Dikarya</taxon>
        <taxon>Basidiomycota</taxon>
        <taxon>Agaricomycotina</taxon>
        <taxon>Agaricomycetes</taxon>
        <taxon>Agaricomycetidae</taxon>
        <taxon>Agaricales</taxon>
        <taxon>Marasmiineae</taxon>
        <taxon>Mycenaceae</taxon>
        <taxon>Mycena</taxon>
    </lineage>
</organism>
<protein>
    <recommendedName>
        <fullName evidence="1">RNA helicase</fullName>
        <ecNumber evidence="1">3.6.4.13</ecNumber>
    </recommendedName>
</protein>
<dbReference type="Gene3D" id="3.30.160.60">
    <property type="entry name" value="Classic Zinc Finger"/>
    <property type="match status" value="1"/>
</dbReference>
<dbReference type="CDD" id="cd17963">
    <property type="entry name" value="DEADc_DDX19_DDX25"/>
    <property type="match status" value="1"/>
</dbReference>
<dbReference type="PROSITE" id="PS51195">
    <property type="entry name" value="Q_MOTIF"/>
    <property type="match status" value="1"/>
</dbReference>
<comment type="caution">
    <text evidence="15">The sequence shown here is derived from an EMBL/GenBank/DDBJ whole genome shotgun (WGS) entry which is preliminary data.</text>
</comment>
<keyword evidence="4" id="KW-0347">Helicase</keyword>
<dbReference type="InterPro" id="IPR001650">
    <property type="entry name" value="Helicase_C-like"/>
</dbReference>
<dbReference type="EMBL" id="CAVNYO010000138">
    <property type="protein sequence ID" value="CAK5268324.1"/>
    <property type="molecule type" value="Genomic_DNA"/>
</dbReference>
<sequence length="1385" mass="151339">MAKKKNKNVSSFVTFCDLQPTSVEVLRPWCWYCEREFEDEKVLMQHQKAKHFKCGMCPRRLNTAGGLAVHIQQVHKLEPENLPRIENALPNRDGYEIEIFGMEGIPAPDVADYKRRKEIELGLTAGSISAPQAKKPKIENKPIPEDELQNLLEQHKRLMGGSAEASSSSVPAPAVYGAGPQTYAQPPMPMPMGPPGMPPFPGFPGPPPPGMPPFPPGGFPPPGMMPPPFGGMPPPGAMHPPGVMAPPGVMPPPGAMLPPGMIPQPGGMPPPGAILPPGMMPPPGFQPGLMPPGPGMTPPGMMPPSFTPTPPRPVPSFVPAATAQGGAQPVDVPASNPQPTGPTLPHPERRQTNPPAKKDMVLIGNEDEHGVGGDPNFSVSLYRVTTASAHTTQTTDSQGSDGTAERRGRFLQSELSSVRVLARCNGLTKDRALSAEPAGGPVPKEDDKARESAPNDLIKSTFEVTVTLADQQGDPNSPLFSVKTFEELGLHQDLLKGIYDMGFSKPSKIQERALPLLLANPPTNMIGQSQSGTGKTAAFVLTMLSRVDFAKKIPQALCLAPSRELARQIMTVVNAMGKFTAVQTEYAIKDNLARDSGAITAQIIVGTPGTMYDLIRKRIIDISQVKVFVLDEADNMLDQDGLGDQTLRVKNLLPRDHPVQIILFSATFPDNVRNFASKFAPNSNKIELRREELSVSNIRQFYMDCKDEGHKYDILVQLYNLLTVGQSIIFCQHKATADKISVRMTSEGHKVASLHGAKDPAERDHIIDSFREGKEKVLITTNVIARGIDILQVNMVVNYDLPLLYERNSGGGGPGGNQDRPDIETYIHRIGRTGRFGRKGISINFVHNKVTWEQMVAIEEATGQSIMRIKTDDVDEMEKARVFASRDHSRLTSDPDYESSDEGLENKQDQQGAGRVGLKSRLADGVSVLNIPRLLTRPMSHSSVYGDPFSSAASVTSLPAYSAHERPRTAGSVRPPTEHVLDLKDRKKKPWATLKLQSSARSSSALPTYLEGEKITGSVTLGLSSSENILGVSILIRGQIVTGPNEQDRVCFLDLTTPLWIKGGSTPRRENVQTPTLPGGKLNGDYHWPFSISLPKEVTLPDPQAKHGSPKTYHLPQTFLERSSRASVFYELFVHLARSTFRGDDKLQTMFVYVPAIRPSPPSRLRQLAYRQNGPLPGPDLDPDGWYTLPLATVAGTIFGARKVDMQCSLSLANPLSYTRGSVIPCSVTFFCDDPQAMNLLCTPAVMNVYLHRRFKYMKAPAVAEYTTREASSDSSVLEVSRAVWWPVGDAHAGTCRLDGEIHLPKTLKPSSSISHFNLEYHVVMLPFKAPGFVHNQMKTTLPVRQKVEIATIFAKGPKPRVHTPPSYEPEVTNHSFTAPEYGWF</sequence>
<evidence type="ECO:0000256" key="9">
    <source>
        <dbReference type="PROSITE-ProRule" id="PRU00552"/>
    </source>
</evidence>
<dbReference type="Pfam" id="PF00271">
    <property type="entry name" value="Helicase_C"/>
    <property type="match status" value="1"/>
</dbReference>
<reference evidence="15" key="1">
    <citation type="submission" date="2023-11" db="EMBL/GenBank/DDBJ databases">
        <authorList>
            <person name="De Vega J J."/>
            <person name="De Vega J J."/>
        </authorList>
    </citation>
    <scope>NUCLEOTIDE SEQUENCE</scope>
</reference>
<proteinExistence type="predicted"/>
<dbReference type="Gene3D" id="2.60.40.640">
    <property type="match status" value="1"/>
</dbReference>
<feature type="domain" description="Helicase C-terminal" evidence="13">
    <location>
        <begin position="697"/>
        <end position="877"/>
    </location>
</feature>
<evidence type="ECO:0000256" key="3">
    <source>
        <dbReference type="ARBA" id="ARBA00022801"/>
    </source>
</evidence>
<evidence type="ECO:0000256" key="2">
    <source>
        <dbReference type="ARBA" id="ARBA00022741"/>
    </source>
</evidence>
<dbReference type="GO" id="GO:0008270">
    <property type="term" value="F:zinc ion binding"/>
    <property type="evidence" value="ECO:0007669"/>
    <property type="project" value="UniProtKB-KW"/>
</dbReference>
<dbReference type="EC" id="3.6.4.13" evidence="1"/>
<evidence type="ECO:0000259" key="13">
    <source>
        <dbReference type="PROSITE" id="PS51194"/>
    </source>
</evidence>
<dbReference type="PROSITE" id="PS00028">
    <property type="entry name" value="ZINC_FINGER_C2H2_1"/>
    <property type="match status" value="1"/>
</dbReference>
<evidence type="ECO:0000256" key="10">
    <source>
        <dbReference type="SAM" id="MobiDB-lite"/>
    </source>
</evidence>
<dbReference type="EMBL" id="CAVNYO010000150">
    <property type="protein sequence ID" value="CAK5269645.1"/>
    <property type="molecule type" value="Genomic_DNA"/>
</dbReference>
<feature type="compositionally biased region" description="Basic and acidic residues" evidence="10">
    <location>
        <begin position="884"/>
        <end position="893"/>
    </location>
</feature>
<feature type="short sequence motif" description="Q motif" evidence="9">
    <location>
        <begin position="483"/>
        <end position="511"/>
    </location>
</feature>
<dbReference type="InterPro" id="IPR027417">
    <property type="entry name" value="P-loop_NTPase"/>
</dbReference>
<keyword evidence="3" id="KW-0378">Hydrolase</keyword>
<feature type="region of interest" description="Disordered" evidence="10">
    <location>
        <begin position="289"/>
        <end position="355"/>
    </location>
</feature>
<dbReference type="InterPro" id="IPR014752">
    <property type="entry name" value="Arrestin-like_C"/>
</dbReference>
<dbReference type="GO" id="GO:0016787">
    <property type="term" value="F:hydrolase activity"/>
    <property type="evidence" value="ECO:0007669"/>
    <property type="project" value="UniProtKB-KW"/>
</dbReference>
<feature type="domain" description="Helicase ATP-binding" evidence="12">
    <location>
        <begin position="516"/>
        <end position="686"/>
    </location>
</feature>
<evidence type="ECO:0000256" key="4">
    <source>
        <dbReference type="ARBA" id="ARBA00022806"/>
    </source>
</evidence>
<evidence type="ECO:0000256" key="8">
    <source>
        <dbReference type="PROSITE-ProRule" id="PRU00042"/>
    </source>
</evidence>
<dbReference type="PROSITE" id="PS51194">
    <property type="entry name" value="HELICASE_CTER"/>
    <property type="match status" value="1"/>
</dbReference>
<feature type="region of interest" description="Disordered" evidence="10">
    <location>
        <begin position="432"/>
        <end position="456"/>
    </location>
</feature>
<dbReference type="PROSITE" id="PS00039">
    <property type="entry name" value="DEAD_ATP_HELICASE"/>
    <property type="match status" value="1"/>
</dbReference>
<dbReference type="SMART" id="SM00355">
    <property type="entry name" value="ZnF_C2H2"/>
    <property type="match status" value="2"/>
</dbReference>
<dbReference type="CDD" id="cd20908">
    <property type="entry name" value="SUF4-like"/>
    <property type="match status" value="1"/>
</dbReference>
<dbReference type="PROSITE" id="PS50157">
    <property type="entry name" value="ZINC_FINGER_C2H2_2"/>
    <property type="match status" value="1"/>
</dbReference>
<dbReference type="PANTHER" id="PTHR47958">
    <property type="entry name" value="ATP-DEPENDENT RNA HELICASE DBP3"/>
    <property type="match status" value="1"/>
</dbReference>
<evidence type="ECO:0000256" key="6">
    <source>
        <dbReference type="ARBA" id="ARBA00022884"/>
    </source>
</evidence>
<dbReference type="GO" id="GO:0003723">
    <property type="term" value="F:RNA binding"/>
    <property type="evidence" value="ECO:0007669"/>
    <property type="project" value="UniProtKB-KW"/>
</dbReference>
<keyword evidence="8" id="KW-0479">Metal-binding</keyword>
<evidence type="ECO:0000259" key="14">
    <source>
        <dbReference type="PROSITE" id="PS51195"/>
    </source>
</evidence>
<dbReference type="InterPro" id="IPR014001">
    <property type="entry name" value="Helicase_ATP-bd"/>
</dbReference>
<feature type="compositionally biased region" description="Pro residues" evidence="10">
    <location>
        <begin position="289"/>
        <end position="316"/>
    </location>
</feature>
<feature type="domain" description="DEAD-box RNA helicase Q" evidence="14">
    <location>
        <begin position="483"/>
        <end position="511"/>
    </location>
</feature>
<dbReference type="InterPro" id="IPR000629">
    <property type="entry name" value="RNA-helicase_DEAD-box_CS"/>
</dbReference>
<evidence type="ECO:0000256" key="1">
    <source>
        <dbReference type="ARBA" id="ARBA00012552"/>
    </source>
</evidence>
<evidence type="ECO:0000256" key="5">
    <source>
        <dbReference type="ARBA" id="ARBA00022840"/>
    </source>
</evidence>
<keyword evidence="8" id="KW-0863">Zinc-finger</keyword>
<keyword evidence="17" id="KW-1185">Reference proteome</keyword>
<comment type="catalytic activity">
    <reaction evidence="7">
        <text>ATP + H2O = ADP + phosphate + H(+)</text>
        <dbReference type="Rhea" id="RHEA:13065"/>
        <dbReference type="ChEBI" id="CHEBI:15377"/>
        <dbReference type="ChEBI" id="CHEBI:15378"/>
        <dbReference type="ChEBI" id="CHEBI:30616"/>
        <dbReference type="ChEBI" id="CHEBI:43474"/>
        <dbReference type="ChEBI" id="CHEBI:456216"/>
        <dbReference type="EC" id="3.6.4.13"/>
    </reaction>
</comment>
<name>A0AAD2H510_9AGAR</name>
<dbReference type="InterPro" id="IPR013087">
    <property type="entry name" value="Znf_C2H2_type"/>
</dbReference>
<evidence type="ECO:0000313" key="15">
    <source>
        <dbReference type="EMBL" id="CAK5268324.1"/>
    </source>
</evidence>
<evidence type="ECO:0000256" key="7">
    <source>
        <dbReference type="ARBA" id="ARBA00047984"/>
    </source>
</evidence>
<dbReference type="Proteomes" id="UP001295794">
    <property type="component" value="Unassembled WGS sequence"/>
</dbReference>
<dbReference type="PROSITE" id="PS51192">
    <property type="entry name" value="HELICASE_ATP_BIND_1"/>
    <property type="match status" value="1"/>
</dbReference>
<dbReference type="InterPro" id="IPR011545">
    <property type="entry name" value="DEAD/DEAH_box_helicase_dom"/>
</dbReference>
<dbReference type="SMART" id="SM00490">
    <property type="entry name" value="HELICc"/>
    <property type="match status" value="1"/>
</dbReference>
<feature type="compositionally biased region" description="Basic and acidic residues" evidence="10">
    <location>
        <begin position="443"/>
        <end position="453"/>
    </location>
</feature>
<evidence type="ECO:0000313" key="17">
    <source>
        <dbReference type="Proteomes" id="UP001295794"/>
    </source>
</evidence>
<evidence type="ECO:0000259" key="12">
    <source>
        <dbReference type="PROSITE" id="PS51192"/>
    </source>
</evidence>
<keyword evidence="5" id="KW-0067">ATP-binding</keyword>
<dbReference type="GO" id="GO:0005524">
    <property type="term" value="F:ATP binding"/>
    <property type="evidence" value="ECO:0007669"/>
    <property type="project" value="UniProtKB-KW"/>
</dbReference>
<accession>A0AAD2H510</accession>
<evidence type="ECO:0000313" key="16">
    <source>
        <dbReference type="EMBL" id="CAK5269645.1"/>
    </source>
</evidence>
<keyword evidence="8" id="KW-0862">Zinc</keyword>
<feature type="domain" description="C2H2-type" evidence="11">
    <location>
        <begin position="52"/>
        <end position="80"/>
    </location>
</feature>
<dbReference type="SUPFAM" id="SSF52540">
    <property type="entry name" value="P-loop containing nucleoside triphosphate hydrolases"/>
    <property type="match status" value="1"/>
</dbReference>
<dbReference type="Pfam" id="PF00270">
    <property type="entry name" value="DEAD"/>
    <property type="match status" value="1"/>
</dbReference>
<gene>
    <name evidence="15" type="ORF">MYCIT1_LOCUS11470</name>
    <name evidence="16" type="ORF">MYCIT1_LOCUS13521</name>
</gene>
<evidence type="ECO:0000259" key="11">
    <source>
        <dbReference type="PROSITE" id="PS50157"/>
    </source>
</evidence>